<feature type="region of interest" description="Disordered" evidence="1">
    <location>
        <begin position="1"/>
        <end position="22"/>
    </location>
</feature>
<dbReference type="EMBL" id="KI964719">
    <property type="protein sequence ID" value="EUC30002.1"/>
    <property type="molecule type" value="Genomic_DNA"/>
</dbReference>
<dbReference type="Proteomes" id="UP000053841">
    <property type="component" value="Unassembled WGS sequence"/>
</dbReference>
<dbReference type="AlphaFoldDB" id="W6XRD0"/>
<dbReference type="RefSeq" id="XP_007715682.1">
    <property type="nucleotide sequence ID" value="XM_007717492.1"/>
</dbReference>
<dbReference type="HOGENOM" id="CLU_2533524_0_0_1"/>
<sequence length="84" mass="8998">QHPVRAPCQAVPKSHVSPWLPPSSTTRSKLVLSSQSIGRVKLLHASALAHSTQSLVFVRLATAALRFQLAQSPQCVHPSPSLSL</sequence>
<evidence type="ECO:0000256" key="1">
    <source>
        <dbReference type="SAM" id="MobiDB-lite"/>
    </source>
</evidence>
<keyword evidence="3" id="KW-1185">Reference proteome</keyword>
<accession>W6XRD0</accession>
<organism evidence="2 3">
    <name type="scientific">Cochliobolus carbonum (strain 26-R-13)</name>
    <name type="common">Maize leaf spot fungus</name>
    <name type="synonym">Bipolaris zeicola</name>
    <dbReference type="NCBI Taxonomy" id="930089"/>
    <lineage>
        <taxon>Eukaryota</taxon>
        <taxon>Fungi</taxon>
        <taxon>Dikarya</taxon>
        <taxon>Ascomycota</taxon>
        <taxon>Pezizomycotina</taxon>
        <taxon>Dothideomycetes</taxon>
        <taxon>Pleosporomycetidae</taxon>
        <taxon>Pleosporales</taxon>
        <taxon>Pleosporineae</taxon>
        <taxon>Pleosporaceae</taxon>
        <taxon>Bipolaris</taxon>
    </lineage>
</organism>
<dbReference type="KEGG" id="bze:COCCADRAFT_105033"/>
<proteinExistence type="predicted"/>
<protein>
    <submittedName>
        <fullName evidence="2">Uncharacterized protein</fullName>
    </submittedName>
</protein>
<name>W6XRD0_COCC2</name>
<dbReference type="GeneID" id="19143134"/>
<reference evidence="2 3" key="1">
    <citation type="journal article" date="2013" name="PLoS Genet.">
        <title>Comparative genome structure, secondary metabolite, and effector coding capacity across Cochliobolus pathogens.</title>
        <authorList>
            <person name="Condon B.J."/>
            <person name="Leng Y."/>
            <person name="Wu D."/>
            <person name="Bushley K.E."/>
            <person name="Ohm R.A."/>
            <person name="Otillar R."/>
            <person name="Martin J."/>
            <person name="Schackwitz W."/>
            <person name="Grimwood J."/>
            <person name="MohdZainudin N."/>
            <person name="Xue C."/>
            <person name="Wang R."/>
            <person name="Manning V.A."/>
            <person name="Dhillon B."/>
            <person name="Tu Z.J."/>
            <person name="Steffenson B.J."/>
            <person name="Salamov A."/>
            <person name="Sun H."/>
            <person name="Lowry S."/>
            <person name="LaButti K."/>
            <person name="Han J."/>
            <person name="Copeland A."/>
            <person name="Lindquist E."/>
            <person name="Barry K."/>
            <person name="Schmutz J."/>
            <person name="Baker S.E."/>
            <person name="Ciuffetti L.M."/>
            <person name="Grigoriev I.V."/>
            <person name="Zhong S."/>
            <person name="Turgeon B.G."/>
        </authorList>
    </citation>
    <scope>NUCLEOTIDE SEQUENCE [LARGE SCALE GENOMIC DNA]</scope>
    <source>
        <strain evidence="2 3">26-R-13</strain>
    </source>
</reference>
<feature type="non-terminal residue" evidence="2">
    <location>
        <position position="1"/>
    </location>
</feature>
<evidence type="ECO:0000313" key="2">
    <source>
        <dbReference type="EMBL" id="EUC30002.1"/>
    </source>
</evidence>
<evidence type="ECO:0000313" key="3">
    <source>
        <dbReference type="Proteomes" id="UP000053841"/>
    </source>
</evidence>
<gene>
    <name evidence="2" type="ORF">COCCADRAFT_105033</name>
</gene>